<keyword evidence="6 11" id="KW-0732">Signal</keyword>
<dbReference type="InterPro" id="IPR050298">
    <property type="entry name" value="Gram-neg_bact_OMP"/>
</dbReference>
<dbReference type="PRINTS" id="PR00182">
    <property type="entry name" value="ECOLNEIPORIN"/>
</dbReference>
<dbReference type="EMBL" id="CP040017">
    <property type="protein sequence ID" value="QCP13656.1"/>
    <property type="molecule type" value="Genomic_DNA"/>
</dbReference>
<dbReference type="InterPro" id="IPR001702">
    <property type="entry name" value="Porin_Gram-ve"/>
</dbReference>
<keyword evidence="4" id="KW-1134">Transmembrane beta strand</keyword>
<evidence type="ECO:0000256" key="10">
    <source>
        <dbReference type="ARBA" id="ARBA00023237"/>
    </source>
</evidence>
<comment type="subcellular location">
    <subcellularLocation>
        <location evidence="1">Cell outer membrane</location>
        <topology evidence="1">Multi-pass membrane protein</topology>
    </subcellularLocation>
</comment>
<dbReference type="Pfam" id="PF13609">
    <property type="entry name" value="Porin_4"/>
    <property type="match status" value="1"/>
</dbReference>
<evidence type="ECO:0000259" key="12">
    <source>
        <dbReference type="Pfam" id="PF13609"/>
    </source>
</evidence>
<evidence type="ECO:0000256" key="2">
    <source>
        <dbReference type="ARBA" id="ARBA00011233"/>
    </source>
</evidence>
<feature type="chain" id="PRO_5044607579" evidence="11">
    <location>
        <begin position="21"/>
        <end position="344"/>
    </location>
</feature>
<dbReference type="CDD" id="cd00342">
    <property type="entry name" value="gram_neg_porins"/>
    <property type="match status" value="1"/>
</dbReference>
<evidence type="ECO:0000256" key="8">
    <source>
        <dbReference type="ARBA" id="ARBA00023114"/>
    </source>
</evidence>
<evidence type="ECO:0000256" key="4">
    <source>
        <dbReference type="ARBA" id="ARBA00022452"/>
    </source>
</evidence>
<reference evidence="13 16" key="2">
    <citation type="submission" date="2020-08" db="EMBL/GenBank/DDBJ databases">
        <title>Genomic Encyclopedia of Type Strains, Phase III (KMG-III): the genomes of soil and plant-associated and newly described type strains.</title>
        <authorList>
            <person name="Whitman W."/>
        </authorList>
    </citation>
    <scope>NUCLEOTIDE SEQUENCE [LARGE SCALE GENOMIC DNA]</scope>
    <source>
        <strain evidence="13 16">CECT 7753</strain>
    </source>
</reference>
<evidence type="ECO:0000313" key="16">
    <source>
        <dbReference type="Proteomes" id="UP000584325"/>
    </source>
</evidence>
<keyword evidence="15" id="KW-1185">Reference proteome</keyword>
<keyword evidence="8" id="KW-0626">Porin</keyword>
<dbReference type="AlphaFoldDB" id="A0A4P8HW87"/>
<evidence type="ECO:0000256" key="6">
    <source>
        <dbReference type="ARBA" id="ARBA00022729"/>
    </source>
</evidence>
<dbReference type="PANTHER" id="PTHR34501">
    <property type="entry name" value="PROTEIN YDDL-RELATED"/>
    <property type="match status" value="1"/>
</dbReference>
<reference evidence="14 15" key="1">
    <citation type="submission" date="2019-05" db="EMBL/GenBank/DDBJ databases">
        <title>Draft Genome Sequences of Six Type Strains of the Genus Massilia.</title>
        <authorList>
            <person name="Miess H."/>
            <person name="Frediansyhah A."/>
            <person name="Gross H."/>
        </authorList>
    </citation>
    <scope>NUCLEOTIDE SEQUENCE [LARGE SCALE GENOMIC DNA]</scope>
    <source>
        <strain evidence="14 15">DSMZ 26121</strain>
    </source>
</reference>
<dbReference type="InterPro" id="IPR023614">
    <property type="entry name" value="Porin_dom_sf"/>
</dbReference>
<accession>A0A4P8HW87</accession>
<organism evidence="13 16">
    <name type="scientific">Pseudoduganella umbonata</name>
    <dbReference type="NCBI Taxonomy" id="864828"/>
    <lineage>
        <taxon>Bacteria</taxon>
        <taxon>Pseudomonadati</taxon>
        <taxon>Pseudomonadota</taxon>
        <taxon>Betaproteobacteria</taxon>
        <taxon>Burkholderiales</taxon>
        <taxon>Oxalobacteraceae</taxon>
        <taxon>Telluria group</taxon>
        <taxon>Pseudoduganella</taxon>
    </lineage>
</organism>
<dbReference type="RefSeq" id="WP_137316435.1">
    <property type="nucleotide sequence ID" value="NZ_CP040017.1"/>
</dbReference>
<dbReference type="Proteomes" id="UP000584325">
    <property type="component" value="Unassembled WGS sequence"/>
</dbReference>
<evidence type="ECO:0000256" key="9">
    <source>
        <dbReference type="ARBA" id="ARBA00023136"/>
    </source>
</evidence>
<keyword evidence="9" id="KW-0472">Membrane</keyword>
<evidence type="ECO:0000313" key="15">
    <source>
        <dbReference type="Proteomes" id="UP000298763"/>
    </source>
</evidence>
<evidence type="ECO:0000256" key="7">
    <source>
        <dbReference type="ARBA" id="ARBA00023065"/>
    </source>
</evidence>
<name>A0A4P8HW87_9BURK</name>
<evidence type="ECO:0000313" key="13">
    <source>
        <dbReference type="EMBL" id="MBB3223452.1"/>
    </source>
</evidence>
<dbReference type="PANTHER" id="PTHR34501:SF9">
    <property type="entry name" value="MAJOR OUTER MEMBRANE PROTEIN P.IA"/>
    <property type="match status" value="1"/>
</dbReference>
<protein>
    <submittedName>
        <fullName evidence="13 14">Porin</fullName>
    </submittedName>
</protein>
<keyword evidence="5" id="KW-0812">Transmembrane</keyword>
<dbReference type="SUPFAM" id="SSF56935">
    <property type="entry name" value="Porins"/>
    <property type="match status" value="1"/>
</dbReference>
<dbReference type="GO" id="GO:0034220">
    <property type="term" value="P:monoatomic ion transmembrane transport"/>
    <property type="evidence" value="ECO:0007669"/>
    <property type="project" value="InterPro"/>
</dbReference>
<keyword evidence="3" id="KW-0813">Transport</keyword>
<evidence type="ECO:0000313" key="14">
    <source>
        <dbReference type="EMBL" id="QCP13656.1"/>
    </source>
</evidence>
<dbReference type="PRINTS" id="PR00184">
    <property type="entry name" value="NEISSPPORIN"/>
</dbReference>
<dbReference type="InterPro" id="IPR002299">
    <property type="entry name" value="Porin_Neis"/>
</dbReference>
<feature type="signal peptide" evidence="11">
    <location>
        <begin position="1"/>
        <end position="20"/>
    </location>
</feature>
<keyword evidence="10" id="KW-0998">Cell outer membrane</keyword>
<sequence length="344" mass="35623">MKKQVLAAAFCAGCAGAAVAQSNVGIYGVLDLSLVNVSGATPGSAGFDGNDTKVQSGTLQGSRIGFRGTEDLGGGVSAIFTIESGILADTGASDQGGLLFGRQAFVGLRSSTLGAITIGRQYGPEYLAWKLMEPMDDGFAGAGSNFFATNGKRVNNSIKYTTPTVNGLTADVLYGAGEVPGKNTASRDIGGSVTYVRDPVVIRAGYNRLDNAAASDKAVNYVAGGSYDFRVVKAIAIYGNNKGTGSIDNRDFLLGASVPFGASTFLASYIRKDDRSGANRDAHQVAVTWTHDLSKRTIAYVSAARVSNRNGASYHTYNATLPAATQAGAVAGTREVNIGLRHAF</sequence>
<keyword evidence="7" id="KW-0406">Ion transport</keyword>
<feature type="domain" description="Porin" evidence="12">
    <location>
        <begin position="7"/>
        <end position="310"/>
    </location>
</feature>
<dbReference type="Proteomes" id="UP000298763">
    <property type="component" value="Chromosome"/>
</dbReference>
<dbReference type="InterPro" id="IPR033900">
    <property type="entry name" value="Gram_neg_porin_domain"/>
</dbReference>
<dbReference type="EMBL" id="JACHXS010000009">
    <property type="protein sequence ID" value="MBB3223452.1"/>
    <property type="molecule type" value="Genomic_DNA"/>
</dbReference>
<dbReference type="GO" id="GO:0046930">
    <property type="term" value="C:pore complex"/>
    <property type="evidence" value="ECO:0007669"/>
    <property type="project" value="UniProtKB-KW"/>
</dbReference>
<dbReference type="OrthoDB" id="5289162at2"/>
<dbReference type="GO" id="GO:0009279">
    <property type="term" value="C:cell outer membrane"/>
    <property type="evidence" value="ECO:0007669"/>
    <property type="project" value="UniProtKB-SubCell"/>
</dbReference>
<evidence type="ECO:0000256" key="11">
    <source>
        <dbReference type="SAM" id="SignalP"/>
    </source>
</evidence>
<dbReference type="GO" id="GO:0015288">
    <property type="term" value="F:porin activity"/>
    <property type="evidence" value="ECO:0007669"/>
    <property type="project" value="UniProtKB-KW"/>
</dbReference>
<evidence type="ECO:0000256" key="1">
    <source>
        <dbReference type="ARBA" id="ARBA00004571"/>
    </source>
</evidence>
<proteinExistence type="predicted"/>
<dbReference type="Gene3D" id="2.40.160.10">
    <property type="entry name" value="Porin"/>
    <property type="match status" value="1"/>
</dbReference>
<gene>
    <name evidence="14" type="ORF">FCL38_26880</name>
    <name evidence="13" type="ORF">FHS02_004298</name>
</gene>
<evidence type="ECO:0000256" key="3">
    <source>
        <dbReference type="ARBA" id="ARBA00022448"/>
    </source>
</evidence>
<evidence type="ECO:0000256" key="5">
    <source>
        <dbReference type="ARBA" id="ARBA00022692"/>
    </source>
</evidence>
<comment type="subunit">
    <text evidence="2">Homotrimer.</text>
</comment>